<dbReference type="Proteomes" id="UP000479190">
    <property type="component" value="Unassembled WGS sequence"/>
</dbReference>
<sequence>MYINPSIGACTCAADSNRSLRSFSKQSSDVSLDETMASAAAAPATLLALAACIMAHTHISNATRSSERKNERRPLAYLRLCTSRARIPTPTRTRNK</sequence>
<feature type="transmembrane region" description="Helical" evidence="1">
    <location>
        <begin position="36"/>
        <end position="59"/>
    </location>
</feature>
<protein>
    <submittedName>
        <fullName evidence="2">Uncharacterized protein</fullName>
    </submittedName>
</protein>
<keyword evidence="3" id="KW-1185">Reference proteome</keyword>
<keyword evidence="1" id="KW-0472">Membrane</keyword>
<reference evidence="2 3" key="1">
    <citation type="submission" date="2020-02" db="EMBL/GenBank/DDBJ databases">
        <authorList>
            <person name="Ferguson B K."/>
        </authorList>
    </citation>
    <scope>NUCLEOTIDE SEQUENCE [LARGE SCALE GENOMIC DNA]</scope>
</reference>
<name>A0A6H5IB71_9HYME</name>
<evidence type="ECO:0000313" key="3">
    <source>
        <dbReference type="Proteomes" id="UP000479190"/>
    </source>
</evidence>
<dbReference type="EMBL" id="CADCXV010000739">
    <property type="protein sequence ID" value="CAB0034318.1"/>
    <property type="molecule type" value="Genomic_DNA"/>
</dbReference>
<gene>
    <name evidence="2" type="ORF">TBRA_LOCUS6216</name>
</gene>
<keyword evidence="1" id="KW-1133">Transmembrane helix</keyword>
<organism evidence="2 3">
    <name type="scientific">Trichogramma brassicae</name>
    <dbReference type="NCBI Taxonomy" id="86971"/>
    <lineage>
        <taxon>Eukaryota</taxon>
        <taxon>Metazoa</taxon>
        <taxon>Ecdysozoa</taxon>
        <taxon>Arthropoda</taxon>
        <taxon>Hexapoda</taxon>
        <taxon>Insecta</taxon>
        <taxon>Pterygota</taxon>
        <taxon>Neoptera</taxon>
        <taxon>Endopterygota</taxon>
        <taxon>Hymenoptera</taxon>
        <taxon>Apocrita</taxon>
        <taxon>Proctotrupomorpha</taxon>
        <taxon>Chalcidoidea</taxon>
        <taxon>Trichogrammatidae</taxon>
        <taxon>Trichogramma</taxon>
    </lineage>
</organism>
<proteinExistence type="predicted"/>
<evidence type="ECO:0000313" key="2">
    <source>
        <dbReference type="EMBL" id="CAB0034318.1"/>
    </source>
</evidence>
<evidence type="ECO:0000256" key="1">
    <source>
        <dbReference type="SAM" id="Phobius"/>
    </source>
</evidence>
<dbReference type="AlphaFoldDB" id="A0A6H5IB71"/>
<keyword evidence="1" id="KW-0812">Transmembrane</keyword>
<accession>A0A6H5IB71</accession>